<evidence type="ECO:0000313" key="3">
    <source>
        <dbReference type="EMBL" id="KAH7131862.1"/>
    </source>
</evidence>
<feature type="transmembrane region" description="Helical" evidence="2">
    <location>
        <begin position="218"/>
        <end position="241"/>
    </location>
</feature>
<gene>
    <name evidence="3" type="ORF">B0J11DRAFT_209661</name>
</gene>
<dbReference type="InterPro" id="IPR013920">
    <property type="entry name" value="DUF1774_fun"/>
</dbReference>
<protein>
    <recommendedName>
        <fullName evidence="5">DUF1774-domain-containing protein</fullName>
    </recommendedName>
</protein>
<feature type="transmembrane region" description="Helical" evidence="2">
    <location>
        <begin position="83"/>
        <end position="105"/>
    </location>
</feature>
<dbReference type="OrthoDB" id="3342455at2759"/>
<dbReference type="Pfam" id="PF08611">
    <property type="entry name" value="DUF1774"/>
    <property type="match status" value="1"/>
</dbReference>
<feature type="transmembrane region" description="Helical" evidence="2">
    <location>
        <begin position="306"/>
        <end position="325"/>
    </location>
</feature>
<feature type="transmembrane region" description="Helical" evidence="2">
    <location>
        <begin position="164"/>
        <end position="186"/>
    </location>
</feature>
<evidence type="ECO:0000313" key="4">
    <source>
        <dbReference type="Proteomes" id="UP000700596"/>
    </source>
</evidence>
<feature type="transmembrane region" description="Helical" evidence="2">
    <location>
        <begin position="253"/>
        <end position="275"/>
    </location>
</feature>
<evidence type="ECO:0000256" key="1">
    <source>
        <dbReference type="SAM" id="MobiDB-lite"/>
    </source>
</evidence>
<keyword evidence="2" id="KW-0812">Transmembrane</keyword>
<accession>A0A9P9E7A2</accession>
<feature type="transmembrane region" description="Helical" evidence="2">
    <location>
        <begin position="282"/>
        <end position="300"/>
    </location>
</feature>
<keyword evidence="2" id="KW-1133">Transmembrane helix</keyword>
<reference evidence="3" key="1">
    <citation type="journal article" date="2021" name="Nat. Commun.">
        <title>Genetic determinants of endophytism in the Arabidopsis root mycobiome.</title>
        <authorList>
            <person name="Mesny F."/>
            <person name="Miyauchi S."/>
            <person name="Thiergart T."/>
            <person name="Pickel B."/>
            <person name="Atanasova L."/>
            <person name="Karlsson M."/>
            <person name="Huettel B."/>
            <person name="Barry K.W."/>
            <person name="Haridas S."/>
            <person name="Chen C."/>
            <person name="Bauer D."/>
            <person name="Andreopoulos W."/>
            <person name="Pangilinan J."/>
            <person name="LaButti K."/>
            <person name="Riley R."/>
            <person name="Lipzen A."/>
            <person name="Clum A."/>
            <person name="Drula E."/>
            <person name="Henrissat B."/>
            <person name="Kohler A."/>
            <person name="Grigoriev I.V."/>
            <person name="Martin F.M."/>
            <person name="Hacquard S."/>
        </authorList>
    </citation>
    <scope>NUCLEOTIDE SEQUENCE</scope>
    <source>
        <strain evidence="3">MPI-CAGE-CH-0243</strain>
    </source>
</reference>
<dbReference type="EMBL" id="JAGMWT010000003">
    <property type="protein sequence ID" value="KAH7131862.1"/>
    <property type="molecule type" value="Genomic_DNA"/>
</dbReference>
<proteinExistence type="predicted"/>
<dbReference type="AlphaFoldDB" id="A0A9P9E7A2"/>
<sequence>MPEETTSGGNRRTYSSFHFPRLVLFLPQRNSESSFPPPKSPQPCSFLPHPKLTSATKTNPPTHSPPLVNPFNRRDTHSDQTILLYKITTALSYVIFVITAIYYTFNRPHDGHNQRFNRTIWEQNTNTAFAQNHIVTSVYWIVTLILQGYYLFTFYKPATSAHLAAAANLAPHFIASNLLLFGFINLWVRSHFWLALLLLIINFFNLSFAYFRNSTTPLLIHTSVLSAPLAWAFVSLYWAGARAFVTTEHANNLAARIVGNIFIWGILAYGAFFLVTFKDATIGLALSVLAFSTGAGQFLTKLPIFQLQWIFSFTIGALLFFWSVATATGKDPIDRGIIVSEDRERAPLLADDNV</sequence>
<keyword evidence="4" id="KW-1185">Reference proteome</keyword>
<organism evidence="3 4">
    <name type="scientific">Dendryphion nanum</name>
    <dbReference type="NCBI Taxonomy" id="256645"/>
    <lineage>
        <taxon>Eukaryota</taxon>
        <taxon>Fungi</taxon>
        <taxon>Dikarya</taxon>
        <taxon>Ascomycota</taxon>
        <taxon>Pezizomycotina</taxon>
        <taxon>Dothideomycetes</taxon>
        <taxon>Pleosporomycetidae</taxon>
        <taxon>Pleosporales</taxon>
        <taxon>Torulaceae</taxon>
        <taxon>Dendryphion</taxon>
    </lineage>
</organism>
<dbReference type="Proteomes" id="UP000700596">
    <property type="component" value="Unassembled WGS sequence"/>
</dbReference>
<evidence type="ECO:0000256" key="2">
    <source>
        <dbReference type="SAM" id="Phobius"/>
    </source>
</evidence>
<feature type="region of interest" description="Disordered" evidence="1">
    <location>
        <begin position="30"/>
        <end position="73"/>
    </location>
</feature>
<dbReference type="PANTHER" id="PTHR37992">
    <property type="entry name" value="EXPRESSED PROTEIN"/>
    <property type="match status" value="1"/>
</dbReference>
<comment type="caution">
    <text evidence="3">The sequence shown here is derived from an EMBL/GenBank/DDBJ whole genome shotgun (WGS) entry which is preliminary data.</text>
</comment>
<name>A0A9P9E7A2_9PLEO</name>
<feature type="transmembrane region" description="Helical" evidence="2">
    <location>
        <begin position="134"/>
        <end position="152"/>
    </location>
</feature>
<evidence type="ECO:0008006" key="5">
    <source>
        <dbReference type="Google" id="ProtNLM"/>
    </source>
</evidence>
<dbReference type="PANTHER" id="PTHR37992:SF1">
    <property type="entry name" value="DUF1774-DOMAIN-CONTAINING PROTEIN"/>
    <property type="match status" value="1"/>
</dbReference>
<feature type="transmembrane region" description="Helical" evidence="2">
    <location>
        <begin position="192"/>
        <end position="211"/>
    </location>
</feature>
<keyword evidence="2" id="KW-0472">Membrane</keyword>